<proteinExistence type="predicted"/>
<organism evidence="1 2">
    <name type="scientific">Microcystis aeruginosa Ma_QC_Ca_00000000_S207</name>
    <dbReference type="NCBI Taxonomy" id="2486251"/>
    <lineage>
        <taxon>Bacteria</taxon>
        <taxon>Bacillati</taxon>
        <taxon>Cyanobacteriota</taxon>
        <taxon>Cyanophyceae</taxon>
        <taxon>Oscillatoriophycideae</taxon>
        <taxon>Chroococcales</taxon>
        <taxon>Microcystaceae</taxon>
        <taxon>Microcystis</taxon>
    </lineage>
</organism>
<comment type="caution">
    <text evidence="1">The sequence shown here is derived from an EMBL/GenBank/DDBJ whole genome shotgun (WGS) entry which is preliminary data.</text>
</comment>
<sequence>MERDIIFLSEIPLDKDTLSRSPGIIEVENSNVLYEEFAVVPDPQWSSLEGDDLSTILYPIDEDEFYLEQAFVALVDFPQLIREKLLELRNMKSCHAQDTFEFIENHLKTRFFTTEIFPLGISCSLANMPTITFNNVTQKYTGLHLDNWDALPLEHRHLARNRICINIGTSTRYFLFINLSVNKLADKCSTPLQSFESDTDLISTFFSLNPNYPVLRVRVLPGQAYIAPTDYIIHDAYKPRPIALESAVEVYGLNTDITLTLLGRFKVAYNENFR</sequence>
<protein>
    <submittedName>
        <fullName evidence="1">Uncharacterized protein</fullName>
    </submittedName>
</protein>
<dbReference type="EMBL" id="SFBF01000222">
    <property type="protein sequence ID" value="TRU47075.1"/>
    <property type="molecule type" value="Genomic_DNA"/>
</dbReference>
<dbReference type="Proteomes" id="UP000320293">
    <property type="component" value="Unassembled WGS sequence"/>
</dbReference>
<name>A0A552FK42_MICAE</name>
<evidence type="ECO:0000313" key="1">
    <source>
        <dbReference type="EMBL" id="TRU47075.1"/>
    </source>
</evidence>
<reference evidence="1 2" key="1">
    <citation type="submission" date="2019-01" db="EMBL/GenBank/DDBJ databases">
        <title>Coherence of Microcystis species and biogeography revealed through population genomics.</title>
        <authorList>
            <person name="Perez-Carrascal O.M."/>
            <person name="Terrat Y."/>
            <person name="Giani A."/>
            <person name="Fortin N."/>
            <person name="Tromas N."/>
            <person name="Shapiro B.J."/>
        </authorList>
    </citation>
    <scope>NUCLEOTIDE SEQUENCE [LARGE SCALE GENOMIC DNA]</scope>
    <source>
        <strain evidence="1">Ma_QC_Ca_00000000_S207</strain>
    </source>
</reference>
<evidence type="ECO:0000313" key="2">
    <source>
        <dbReference type="Proteomes" id="UP000320293"/>
    </source>
</evidence>
<gene>
    <name evidence="1" type="ORF">EWV91_11635</name>
</gene>
<dbReference type="AlphaFoldDB" id="A0A552FK42"/>
<accession>A0A552FK42</accession>